<accession>A0A1I7AJM4</accession>
<evidence type="ECO:0000313" key="3">
    <source>
        <dbReference type="Proteomes" id="UP000199673"/>
    </source>
</evidence>
<keyword evidence="1" id="KW-1133">Transmembrane helix</keyword>
<sequence>MERIANGFLWILMLVFALNSVYVFLFTDIEDDFLVLGLFDVSKWTAGFIYLGFACVLLLALKSKKDSRENR</sequence>
<proteinExistence type="predicted"/>
<keyword evidence="1" id="KW-0472">Membrane</keyword>
<gene>
    <name evidence="2" type="ORF">SAMN04489724_2018</name>
</gene>
<name>A0A1I7AJM4_9BACT</name>
<dbReference type="Proteomes" id="UP000199673">
    <property type="component" value="Unassembled WGS sequence"/>
</dbReference>
<feature type="transmembrane region" description="Helical" evidence="1">
    <location>
        <begin position="44"/>
        <end position="61"/>
    </location>
</feature>
<protein>
    <submittedName>
        <fullName evidence="2">Uncharacterized protein</fullName>
    </submittedName>
</protein>
<dbReference type="EMBL" id="FPBF01000002">
    <property type="protein sequence ID" value="SFT75126.1"/>
    <property type="molecule type" value="Genomic_DNA"/>
</dbReference>
<dbReference type="AlphaFoldDB" id="A0A1I7AJM4"/>
<dbReference type="STRING" id="305507.SAMN04489724_2018"/>
<evidence type="ECO:0000313" key="2">
    <source>
        <dbReference type="EMBL" id="SFT75126.1"/>
    </source>
</evidence>
<keyword evidence="1" id="KW-0812">Transmembrane</keyword>
<keyword evidence="3" id="KW-1185">Reference proteome</keyword>
<reference evidence="3" key="1">
    <citation type="submission" date="2016-10" db="EMBL/GenBank/DDBJ databases">
        <authorList>
            <person name="Varghese N."/>
            <person name="Submissions S."/>
        </authorList>
    </citation>
    <scope>NUCLEOTIDE SEQUENCE [LARGE SCALE GENOMIC DNA]</scope>
    <source>
        <strain evidence="3">DSM 23445</strain>
    </source>
</reference>
<evidence type="ECO:0000256" key="1">
    <source>
        <dbReference type="SAM" id="Phobius"/>
    </source>
</evidence>
<feature type="transmembrane region" description="Helical" evidence="1">
    <location>
        <begin position="7"/>
        <end position="24"/>
    </location>
</feature>
<organism evidence="2 3">
    <name type="scientific">Algoriphagus locisalis</name>
    <dbReference type="NCBI Taxonomy" id="305507"/>
    <lineage>
        <taxon>Bacteria</taxon>
        <taxon>Pseudomonadati</taxon>
        <taxon>Bacteroidota</taxon>
        <taxon>Cytophagia</taxon>
        <taxon>Cytophagales</taxon>
        <taxon>Cyclobacteriaceae</taxon>
        <taxon>Algoriphagus</taxon>
    </lineage>
</organism>